<comment type="caution">
    <text evidence="13">The sequence shown here is derived from an EMBL/GenBank/DDBJ whole genome shotgun (WGS) entry which is preliminary data.</text>
</comment>
<dbReference type="InterPro" id="IPR036206">
    <property type="entry name" value="ThiamineP_synth_sf"/>
</dbReference>
<dbReference type="InterPro" id="IPR022998">
    <property type="entry name" value="ThiamineP_synth_TenI"/>
</dbReference>
<feature type="binding site" evidence="9">
    <location>
        <position position="94"/>
    </location>
    <ligand>
        <name>Mg(2+)</name>
        <dbReference type="ChEBI" id="CHEBI:18420"/>
    </ligand>
</feature>
<organism evidence="13 14">
    <name type="scientific">Frischella japonica</name>
    <dbReference type="NCBI Taxonomy" id="2741544"/>
    <lineage>
        <taxon>Bacteria</taxon>
        <taxon>Pseudomonadati</taxon>
        <taxon>Pseudomonadota</taxon>
        <taxon>Gammaproteobacteria</taxon>
        <taxon>Orbales</taxon>
        <taxon>Orbaceae</taxon>
        <taxon>Frischella</taxon>
    </lineage>
</organism>
<dbReference type="HAMAP" id="MF_00097">
    <property type="entry name" value="TMP_synthase"/>
    <property type="match status" value="1"/>
</dbReference>
<evidence type="ECO:0000256" key="9">
    <source>
        <dbReference type="HAMAP-Rule" id="MF_00097"/>
    </source>
</evidence>
<dbReference type="NCBIfam" id="TIGR00693">
    <property type="entry name" value="thiE"/>
    <property type="match status" value="1"/>
</dbReference>
<feature type="binding site" evidence="9">
    <location>
        <begin position="190"/>
        <end position="191"/>
    </location>
    <ligand>
        <name>2-[(2R,5Z)-2-carboxy-4-methylthiazol-5(2H)-ylidene]ethyl phosphate</name>
        <dbReference type="ChEBI" id="CHEBI:62899"/>
    </ligand>
</feature>
<comment type="similarity">
    <text evidence="9 10">Belongs to the thiamine-phosphate synthase family.</text>
</comment>
<comment type="catalytic activity">
    <reaction evidence="6 9 10">
        <text>4-methyl-5-(2-phosphooxyethyl)-thiazole + 4-amino-2-methyl-5-(diphosphooxymethyl)pyrimidine + H(+) = thiamine phosphate + diphosphate</text>
        <dbReference type="Rhea" id="RHEA:22328"/>
        <dbReference type="ChEBI" id="CHEBI:15378"/>
        <dbReference type="ChEBI" id="CHEBI:33019"/>
        <dbReference type="ChEBI" id="CHEBI:37575"/>
        <dbReference type="ChEBI" id="CHEBI:57841"/>
        <dbReference type="ChEBI" id="CHEBI:58296"/>
        <dbReference type="EC" id="2.5.1.3"/>
    </reaction>
</comment>
<evidence type="ECO:0000256" key="7">
    <source>
        <dbReference type="ARBA" id="ARBA00047851"/>
    </source>
</evidence>
<protein>
    <recommendedName>
        <fullName evidence="9">Thiamine-phosphate synthase</fullName>
        <shortName evidence="9">TP synthase</shortName>
        <shortName evidence="9">TPS</shortName>
        <ecNumber evidence="9">2.5.1.3</ecNumber>
    </recommendedName>
    <alternativeName>
        <fullName evidence="9">Thiamine-phosphate pyrophosphorylase</fullName>
        <shortName evidence="9">TMP pyrophosphorylase</shortName>
        <shortName evidence="9">TMP-PPase</shortName>
    </alternativeName>
</protein>
<feature type="domain" description="Thiamine phosphate synthase/TenI" evidence="12">
    <location>
        <begin position="10"/>
        <end position="193"/>
    </location>
</feature>
<comment type="cofactor">
    <cofactor evidence="9">
        <name>Mg(2+)</name>
        <dbReference type="ChEBI" id="CHEBI:18420"/>
    </cofactor>
    <text evidence="9">Binds 1 Mg(2+) ion per subunit.</text>
</comment>
<evidence type="ECO:0000256" key="3">
    <source>
        <dbReference type="ARBA" id="ARBA00022723"/>
    </source>
</evidence>
<dbReference type="Proteomes" id="UP000651208">
    <property type="component" value="Unassembled WGS sequence"/>
</dbReference>
<dbReference type="InterPro" id="IPR013785">
    <property type="entry name" value="Aldolase_TIM"/>
</dbReference>
<evidence type="ECO:0000256" key="2">
    <source>
        <dbReference type="ARBA" id="ARBA00022679"/>
    </source>
</evidence>
<dbReference type="GO" id="GO:0004789">
    <property type="term" value="F:thiamine-phosphate diphosphorylase activity"/>
    <property type="evidence" value="ECO:0007669"/>
    <property type="project" value="UniProtKB-EC"/>
</dbReference>
<dbReference type="InterPro" id="IPR034291">
    <property type="entry name" value="TMP_synthase"/>
</dbReference>
<evidence type="ECO:0000256" key="4">
    <source>
        <dbReference type="ARBA" id="ARBA00022842"/>
    </source>
</evidence>
<comment type="function">
    <text evidence="9">Condenses 4-methyl-5-(beta-hydroxyethyl)thiazole monophosphate (THZ-P) and 2-methyl-4-amino-5-hydroxymethyl pyrimidine pyrophosphate (HMP-PP) to form thiamine monophosphate (TMP).</text>
</comment>
<dbReference type="CDD" id="cd00564">
    <property type="entry name" value="TMP_TenI"/>
    <property type="match status" value="1"/>
</dbReference>
<feature type="binding site" evidence="9">
    <location>
        <position position="113"/>
    </location>
    <ligand>
        <name>4-amino-2-methyl-5-(diphosphooxymethyl)pyrimidine</name>
        <dbReference type="ChEBI" id="CHEBI:57841"/>
    </ligand>
</feature>
<evidence type="ECO:0000256" key="11">
    <source>
        <dbReference type="RuleBase" id="RU004253"/>
    </source>
</evidence>
<keyword evidence="14" id="KW-1185">Reference proteome</keyword>
<feature type="binding site" evidence="9">
    <location>
        <position position="74"/>
    </location>
    <ligand>
        <name>4-amino-2-methyl-5-(diphosphooxymethyl)pyrimidine</name>
        <dbReference type="ChEBI" id="CHEBI:57841"/>
    </ligand>
</feature>
<keyword evidence="3 9" id="KW-0479">Metal-binding</keyword>
<accession>A0ABR7QZH8</accession>
<comment type="catalytic activity">
    <reaction evidence="8 9 10">
        <text>2-[(2R,5Z)-2-carboxy-4-methylthiazol-5(2H)-ylidene]ethyl phosphate + 4-amino-2-methyl-5-(diphosphooxymethyl)pyrimidine + 2 H(+) = thiamine phosphate + CO2 + diphosphate</text>
        <dbReference type="Rhea" id="RHEA:47844"/>
        <dbReference type="ChEBI" id="CHEBI:15378"/>
        <dbReference type="ChEBI" id="CHEBI:16526"/>
        <dbReference type="ChEBI" id="CHEBI:33019"/>
        <dbReference type="ChEBI" id="CHEBI:37575"/>
        <dbReference type="ChEBI" id="CHEBI:57841"/>
        <dbReference type="ChEBI" id="CHEBI:62899"/>
        <dbReference type="EC" id="2.5.1.3"/>
    </reaction>
</comment>
<feature type="binding site" evidence="9">
    <location>
        <position position="170"/>
    </location>
    <ligand>
        <name>2-[(2R,5Z)-2-carboxy-4-methylthiazol-5(2H)-ylidene]ethyl phosphate</name>
        <dbReference type="ChEBI" id="CHEBI:62899"/>
    </ligand>
</feature>
<comment type="pathway">
    <text evidence="1 9 11">Cofactor biosynthesis; thiamine diphosphate biosynthesis; thiamine phosphate from 4-amino-2-methyl-5-diphosphomethylpyrimidine and 4-methyl-5-(2-phosphoethyl)-thiazole: step 1/1.</text>
</comment>
<evidence type="ECO:0000313" key="14">
    <source>
        <dbReference type="Proteomes" id="UP000651208"/>
    </source>
</evidence>
<keyword evidence="5 9" id="KW-0784">Thiamine biosynthesis</keyword>
<evidence type="ECO:0000259" key="12">
    <source>
        <dbReference type="Pfam" id="PF02581"/>
    </source>
</evidence>
<dbReference type="PANTHER" id="PTHR20857:SF23">
    <property type="entry name" value="THIAMINE BIOSYNTHETIC BIFUNCTIONAL ENZYME"/>
    <property type="match status" value="1"/>
</dbReference>
<feature type="binding site" evidence="9">
    <location>
        <begin position="41"/>
        <end position="45"/>
    </location>
    <ligand>
        <name>4-amino-2-methyl-5-(diphosphooxymethyl)pyrimidine</name>
        <dbReference type="ChEBI" id="CHEBI:57841"/>
    </ligand>
</feature>
<evidence type="ECO:0000256" key="10">
    <source>
        <dbReference type="RuleBase" id="RU003826"/>
    </source>
</evidence>
<name>A0ABR7QZH8_9GAMM</name>
<feature type="binding site" evidence="9">
    <location>
        <position position="75"/>
    </location>
    <ligand>
        <name>Mg(2+)</name>
        <dbReference type="ChEBI" id="CHEBI:18420"/>
    </ligand>
</feature>
<dbReference type="PANTHER" id="PTHR20857">
    <property type="entry name" value="THIAMINE-PHOSPHATE PYROPHOSPHORYLASE"/>
    <property type="match status" value="1"/>
</dbReference>
<dbReference type="Gene3D" id="3.20.20.70">
    <property type="entry name" value="Aldolase class I"/>
    <property type="match status" value="1"/>
</dbReference>
<feature type="binding site" evidence="9">
    <location>
        <begin position="139"/>
        <end position="141"/>
    </location>
    <ligand>
        <name>2-[(2R,5Z)-2-carboxy-4-methylthiazol-5(2H)-ylidene]ethyl phosphate</name>
        <dbReference type="ChEBI" id="CHEBI:62899"/>
    </ligand>
</feature>
<evidence type="ECO:0000313" key="13">
    <source>
        <dbReference type="EMBL" id="MBC9131622.1"/>
    </source>
</evidence>
<evidence type="ECO:0000256" key="8">
    <source>
        <dbReference type="ARBA" id="ARBA00047883"/>
    </source>
</evidence>
<keyword evidence="2 9" id="KW-0808">Transferase</keyword>
<dbReference type="SUPFAM" id="SSF51391">
    <property type="entry name" value="Thiamin phosphate synthase"/>
    <property type="match status" value="1"/>
</dbReference>
<evidence type="ECO:0000256" key="5">
    <source>
        <dbReference type="ARBA" id="ARBA00022977"/>
    </source>
</evidence>
<dbReference type="EC" id="2.5.1.3" evidence="9"/>
<evidence type="ECO:0000256" key="1">
    <source>
        <dbReference type="ARBA" id="ARBA00005165"/>
    </source>
</evidence>
<reference evidence="13 14" key="1">
    <citation type="submission" date="2020-06" db="EMBL/GenBank/DDBJ databases">
        <title>Frischella cerana isolated from Apis cerana gut homogenate.</title>
        <authorList>
            <person name="Wolter L.A."/>
            <person name="Suenami S."/>
            <person name="Miyazaki R."/>
        </authorList>
    </citation>
    <scope>NUCLEOTIDE SEQUENCE [LARGE SCALE GENOMIC DNA]</scope>
    <source>
        <strain evidence="13 14">Ac13</strain>
    </source>
</reference>
<keyword evidence="4 9" id="KW-0460">Magnesium</keyword>
<feature type="binding site" evidence="9">
    <location>
        <position position="142"/>
    </location>
    <ligand>
        <name>4-amino-2-methyl-5-(diphosphooxymethyl)pyrimidine</name>
        <dbReference type="ChEBI" id="CHEBI:57841"/>
    </ligand>
</feature>
<dbReference type="EMBL" id="JABURY010000019">
    <property type="protein sequence ID" value="MBC9131622.1"/>
    <property type="molecule type" value="Genomic_DNA"/>
</dbReference>
<proteinExistence type="inferred from homology"/>
<comment type="catalytic activity">
    <reaction evidence="7 9 10">
        <text>2-(2-carboxy-4-methylthiazol-5-yl)ethyl phosphate + 4-amino-2-methyl-5-(diphosphooxymethyl)pyrimidine + 2 H(+) = thiamine phosphate + CO2 + diphosphate</text>
        <dbReference type="Rhea" id="RHEA:47848"/>
        <dbReference type="ChEBI" id="CHEBI:15378"/>
        <dbReference type="ChEBI" id="CHEBI:16526"/>
        <dbReference type="ChEBI" id="CHEBI:33019"/>
        <dbReference type="ChEBI" id="CHEBI:37575"/>
        <dbReference type="ChEBI" id="CHEBI:57841"/>
        <dbReference type="ChEBI" id="CHEBI:62890"/>
        <dbReference type="EC" id="2.5.1.3"/>
    </reaction>
</comment>
<gene>
    <name evidence="9 13" type="primary">thiE</name>
    <name evidence="13" type="ORF">FcAc13_09935</name>
</gene>
<evidence type="ECO:0000256" key="6">
    <source>
        <dbReference type="ARBA" id="ARBA00047334"/>
    </source>
</evidence>
<dbReference type="Pfam" id="PF02581">
    <property type="entry name" value="TMP-TENI"/>
    <property type="match status" value="1"/>
</dbReference>
<sequence>MRQKKLDLSLYLVLDPDLCGGIDGMVNTTRIAVANGVTAVQLRAEHEFTRRDWYLAALALKQVLKDTTVPLLINDQVDIALAVEADGVHVGQKDLPVDVVRKLIGADKLLGLSISNLQQINQVNWQKVDYLGIGPVFPTMTKQDAAPPLGITTLAELNQCKQCPAVAIGGINLQNAAEVMQSGSDGIAVISAICGQPNIPYATRQLYHVIEQAKQGIKK</sequence>